<accession>A0AA88R352</accession>
<organism evidence="2 3">
    <name type="scientific">Escallonia rubra</name>
    <dbReference type="NCBI Taxonomy" id="112253"/>
    <lineage>
        <taxon>Eukaryota</taxon>
        <taxon>Viridiplantae</taxon>
        <taxon>Streptophyta</taxon>
        <taxon>Embryophyta</taxon>
        <taxon>Tracheophyta</taxon>
        <taxon>Spermatophyta</taxon>
        <taxon>Magnoliopsida</taxon>
        <taxon>eudicotyledons</taxon>
        <taxon>Gunneridae</taxon>
        <taxon>Pentapetalae</taxon>
        <taxon>asterids</taxon>
        <taxon>campanulids</taxon>
        <taxon>Escalloniales</taxon>
        <taxon>Escalloniaceae</taxon>
        <taxon>Escallonia</taxon>
    </lineage>
</organism>
<dbReference type="PROSITE" id="PS51354">
    <property type="entry name" value="GLUTAREDOXIN_2"/>
    <property type="match status" value="4"/>
</dbReference>
<evidence type="ECO:0000259" key="1">
    <source>
        <dbReference type="Pfam" id="PF00462"/>
    </source>
</evidence>
<protein>
    <recommendedName>
        <fullName evidence="1">Glutaredoxin domain-containing protein</fullName>
    </recommendedName>
</protein>
<dbReference type="PANTHER" id="PTHR45669">
    <property type="entry name" value="GLUTAREDOXIN DOMAIN-CONTAINING CYSTEINE-RICH PROTEIN CG12206-RELATED"/>
    <property type="match status" value="1"/>
</dbReference>
<dbReference type="EMBL" id="JAVXUO010001545">
    <property type="protein sequence ID" value="KAK2981292.1"/>
    <property type="molecule type" value="Genomic_DNA"/>
</dbReference>
<keyword evidence="3" id="KW-1185">Reference proteome</keyword>
<dbReference type="CDD" id="cd02066">
    <property type="entry name" value="GRX_family"/>
    <property type="match status" value="3"/>
</dbReference>
<evidence type="ECO:0000313" key="3">
    <source>
        <dbReference type="Proteomes" id="UP001187471"/>
    </source>
</evidence>
<dbReference type="InterPro" id="IPR002109">
    <property type="entry name" value="Glutaredoxin"/>
</dbReference>
<dbReference type="SUPFAM" id="SSF52833">
    <property type="entry name" value="Thioredoxin-like"/>
    <property type="match status" value="4"/>
</dbReference>
<dbReference type="AlphaFoldDB" id="A0AA88R352"/>
<reference evidence="2" key="1">
    <citation type="submission" date="2022-12" db="EMBL/GenBank/DDBJ databases">
        <title>Draft genome assemblies for two species of Escallonia (Escalloniales).</title>
        <authorList>
            <person name="Chanderbali A."/>
            <person name="Dervinis C."/>
            <person name="Anghel I."/>
            <person name="Soltis D."/>
            <person name="Soltis P."/>
            <person name="Zapata F."/>
        </authorList>
    </citation>
    <scope>NUCLEOTIDE SEQUENCE</scope>
    <source>
        <strain evidence="2">UCBG92.1500</strain>
        <tissue evidence="2">Leaf</tissue>
    </source>
</reference>
<dbReference type="Pfam" id="PF00462">
    <property type="entry name" value="Glutaredoxin"/>
    <property type="match status" value="1"/>
</dbReference>
<sequence>MAGLFKGNVFFPSHENAILRCFFYGTGSSAFVPEAQISTLMKLDEFLAKIVKEVGRGLGIHGDSSPLMVNQQHPSVRNGMDHPAGPVIYNIYHGSAHSGGIDPITEWRSLGTQHSWPLMNTPAQPQPQLLVKVPSAPVIEELDTLNATNSRVEKDLVKKDEPPTMATARDIKPKFQQDFDPLNSYPYLCTRGGKDDLVLYTRSSDATSSEIRNCHIIGRILSDGRLKCEERDCSQEPRFRKELESLVDMVSYPRLFVNGRDIGDLNEIKRWGIHVSGPSGHLAFKSWSLMNTPAQPQQQLLTKVPSAPVIEELDTLNATNSRVEKDLVEKDESPTMATVRDIKGKVQKDFDPLNSYPYLCTRGGKDDLVLYTRSSDATSSEIRNCHIIGRILSDGRLKCEERDCSQEPRFRKELESLVDMVSYPRLFVNGMDIGDLNEIKRWGIHVSGPSGHLAFKSWSLMNTPAQPQQQVLTKVPSTPVIKELDTTNATNSRVEKDLVEKDEPPTMATARDIKPKVQQDFYPLNSYPYLCTRGGKDDLVLYTRSSDATSSEIRNCHIIGRILSDGRLKWEERDCSQEPRFRKELESLVDMVSYPRLFVNGMDIGDLNEIKRWGIHVSGPSGHLAFKSWSLMNTPAQPQQQLLTKVPSAPVIKELDTTNATNSRVEKDLVEKDEPQTMATARDIKPKVQQDFYPLNSYPYLCTRGGKDDLVLYTRSSDATNSEIRNCHIIGRILSDGRLKWEERDCSQEPSFRKELESLVDMKRMESLVGRLSYPRLFVKGRDIGGANEIINLEENGKLESILNSYKHSQGDSAEKLEHDSAKKKTKRTSLCSTQLMTTLGTLK</sequence>
<name>A0AA88R352_9ASTE</name>
<feature type="domain" description="Glutaredoxin" evidence="1">
    <location>
        <begin position="214"/>
        <end position="261"/>
    </location>
</feature>
<proteinExistence type="predicted"/>
<evidence type="ECO:0000313" key="2">
    <source>
        <dbReference type="EMBL" id="KAK2981292.1"/>
    </source>
</evidence>
<dbReference type="InterPro" id="IPR036249">
    <property type="entry name" value="Thioredoxin-like_sf"/>
</dbReference>
<gene>
    <name evidence="2" type="ORF">RJ640_006993</name>
</gene>
<dbReference type="Proteomes" id="UP001187471">
    <property type="component" value="Unassembled WGS sequence"/>
</dbReference>
<comment type="caution">
    <text evidence="2">The sequence shown here is derived from an EMBL/GenBank/DDBJ whole genome shotgun (WGS) entry which is preliminary data.</text>
</comment>
<dbReference type="PANTHER" id="PTHR45669:SF22">
    <property type="entry name" value="GLUTAREDOXIN DOMAIN-CONTAINING CYSTEINE-RICH PROTEIN CG12206-RELATED"/>
    <property type="match status" value="1"/>
</dbReference>
<dbReference type="Gene3D" id="3.40.30.10">
    <property type="entry name" value="Glutaredoxin"/>
    <property type="match status" value="4"/>
</dbReference>